<evidence type="ECO:0000259" key="1">
    <source>
        <dbReference type="Pfam" id="PF12724"/>
    </source>
</evidence>
<dbReference type="InterPro" id="IPR026816">
    <property type="entry name" value="Flavodoxin_dom"/>
</dbReference>
<dbReference type="AlphaFoldDB" id="A0A1I6DC52"/>
<protein>
    <submittedName>
        <fullName evidence="2">Menaquinone-dependent protoporphyrinogen oxidase</fullName>
    </submittedName>
</protein>
<sequence length="174" mass="18444">MKVLVAYATVAGSTAGVAERIAGSLQAGGHEVVVCAVDEVTDPQVHDAFVVGSAVRDQAWLPSGAAFLAQHRKALYGKPVWLFSVGLPGALRGPLRKWVLLTEADVLAALLDDVEPIEHRLFSGVVTPGAFGWFGAFVFRAVGGRFGDFRDWAAIEKWSTGIADALVDIEAASR</sequence>
<feature type="domain" description="Flavodoxin" evidence="1">
    <location>
        <begin position="4"/>
        <end position="88"/>
    </location>
</feature>
<dbReference type="Proteomes" id="UP000198583">
    <property type="component" value="Unassembled WGS sequence"/>
</dbReference>
<reference evidence="3" key="1">
    <citation type="submission" date="2016-10" db="EMBL/GenBank/DDBJ databases">
        <authorList>
            <person name="Varghese N."/>
            <person name="Submissions S."/>
        </authorList>
    </citation>
    <scope>NUCLEOTIDE SEQUENCE [LARGE SCALE GENOMIC DNA]</scope>
    <source>
        <strain evidence="3">DSM 44232</strain>
    </source>
</reference>
<evidence type="ECO:0000313" key="2">
    <source>
        <dbReference type="EMBL" id="SFR03036.1"/>
    </source>
</evidence>
<accession>A0A1I6DC52</accession>
<dbReference type="STRING" id="84724.SAMN04488564_102234"/>
<dbReference type="Pfam" id="PF12724">
    <property type="entry name" value="Flavodoxin_5"/>
    <property type="match status" value="1"/>
</dbReference>
<proteinExistence type="predicted"/>
<dbReference type="SUPFAM" id="SSF52218">
    <property type="entry name" value="Flavoproteins"/>
    <property type="match status" value="1"/>
</dbReference>
<gene>
    <name evidence="2" type="ORF">SAMN04488564_102234</name>
</gene>
<evidence type="ECO:0000313" key="3">
    <source>
        <dbReference type="Proteomes" id="UP000198583"/>
    </source>
</evidence>
<organism evidence="2 3">
    <name type="scientific">Lentzea waywayandensis</name>
    <dbReference type="NCBI Taxonomy" id="84724"/>
    <lineage>
        <taxon>Bacteria</taxon>
        <taxon>Bacillati</taxon>
        <taxon>Actinomycetota</taxon>
        <taxon>Actinomycetes</taxon>
        <taxon>Pseudonocardiales</taxon>
        <taxon>Pseudonocardiaceae</taxon>
        <taxon>Lentzea</taxon>
    </lineage>
</organism>
<dbReference type="RefSeq" id="WP_177320311.1">
    <property type="nucleotide sequence ID" value="NZ_FOYL01000002.1"/>
</dbReference>
<name>A0A1I6DC52_9PSEU</name>
<dbReference type="EMBL" id="FOYL01000002">
    <property type="protein sequence ID" value="SFR03036.1"/>
    <property type="molecule type" value="Genomic_DNA"/>
</dbReference>
<keyword evidence="3" id="KW-1185">Reference proteome</keyword>
<dbReference type="InterPro" id="IPR029039">
    <property type="entry name" value="Flavoprotein-like_sf"/>
</dbReference>
<dbReference type="Gene3D" id="3.40.50.360">
    <property type="match status" value="1"/>
</dbReference>